<protein>
    <submittedName>
        <fullName evidence="2">Uncharacterized protein</fullName>
    </submittedName>
</protein>
<comment type="caution">
    <text evidence="2">The sequence shown here is derived from an EMBL/GenBank/DDBJ whole genome shotgun (WGS) entry which is preliminary data.</text>
</comment>
<reference evidence="3" key="1">
    <citation type="submission" date="2015-12" db="EMBL/GenBank/DDBJ databases">
        <authorList>
            <person name="Nair G.R."/>
            <person name="Kaur G."/>
            <person name="Mayilraj S."/>
        </authorList>
    </citation>
    <scope>NUCLEOTIDE SEQUENCE [LARGE SCALE GENOMIC DNA]</scope>
    <source>
        <strain evidence="3">CD08_7</strain>
    </source>
</reference>
<keyword evidence="1" id="KW-0812">Transmembrane</keyword>
<keyword evidence="1" id="KW-0472">Membrane</keyword>
<proteinExistence type="predicted"/>
<evidence type="ECO:0000256" key="1">
    <source>
        <dbReference type="SAM" id="Phobius"/>
    </source>
</evidence>
<name>A0A0W8IDP5_9MICC</name>
<dbReference type="EMBL" id="LQBM01000004">
    <property type="protein sequence ID" value="KUG58059.1"/>
    <property type="molecule type" value="Genomic_DNA"/>
</dbReference>
<evidence type="ECO:0000313" key="2">
    <source>
        <dbReference type="EMBL" id="KUG58059.1"/>
    </source>
</evidence>
<keyword evidence="3" id="KW-1185">Reference proteome</keyword>
<dbReference type="Proteomes" id="UP000054023">
    <property type="component" value="Unassembled WGS sequence"/>
</dbReference>
<dbReference type="STRING" id="317018.AVL63_06145"/>
<gene>
    <name evidence="2" type="ORF">AVL63_06145</name>
</gene>
<feature type="transmembrane region" description="Helical" evidence="1">
    <location>
        <begin position="44"/>
        <end position="64"/>
    </location>
</feature>
<organism evidence="2 3">
    <name type="scientific">Nesterenkonia jeotgali</name>
    <dbReference type="NCBI Taxonomy" id="317018"/>
    <lineage>
        <taxon>Bacteria</taxon>
        <taxon>Bacillati</taxon>
        <taxon>Actinomycetota</taxon>
        <taxon>Actinomycetes</taxon>
        <taxon>Micrococcales</taxon>
        <taxon>Micrococcaceae</taxon>
        <taxon>Nesterenkonia</taxon>
    </lineage>
</organism>
<accession>A0A0W8IDP5</accession>
<evidence type="ECO:0000313" key="3">
    <source>
        <dbReference type="Proteomes" id="UP000054023"/>
    </source>
</evidence>
<dbReference type="AlphaFoldDB" id="A0A0W8IDP5"/>
<sequence length="74" mass="7591">MGQMSEKTPAQIVIVAVVFGLALTASALMLLIPQLFDAPSSAQIWAAVILGTLTAGFAGCALALRRAHPGSAQR</sequence>
<keyword evidence="1" id="KW-1133">Transmembrane helix</keyword>
<feature type="transmembrane region" description="Helical" evidence="1">
    <location>
        <begin position="12"/>
        <end position="32"/>
    </location>
</feature>